<name>L7JP96_PYRO1</name>
<evidence type="ECO:0000313" key="1">
    <source>
        <dbReference type="EMBL" id="ELQ70061.1"/>
    </source>
</evidence>
<proteinExistence type="predicted"/>
<dbReference type="EMBL" id="JH794855">
    <property type="protein sequence ID" value="ELQ70061.1"/>
    <property type="molecule type" value="Genomic_DNA"/>
</dbReference>
<protein>
    <submittedName>
        <fullName evidence="1">Uncharacterized protein</fullName>
    </submittedName>
</protein>
<dbReference type="AlphaFoldDB" id="L7JP96"/>
<sequence>MPLSVIYVWPTRSEDWNYYQGAFEKLYKDKRLKDVMDTRNPYEFRRGGQDQFRISRPYLHPLWTRHCRCGIPNCQDPEIAPHCKA</sequence>
<organism>
    <name type="scientific">Pyricularia oryzae (strain P131)</name>
    <name type="common">Rice blast fungus</name>
    <name type="synonym">Magnaporthe oryzae</name>
    <dbReference type="NCBI Taxonomy" id="1143193"/>
    <lineage>
        <taxon>Eukaryota</taxon>
        <taxon>Fungi</taxon>
        <taxon>Dikarya</taxon>
        <taxon>Ascomycota</taxon>
        <taxon>Pezizomycotina</taxon>
        <taxon>Sordariomycetes</taxon>
        <taxon>Sordariomycetidae</taxon>
        <taxon>Magnaporthales</taxon>
        <taxon>Pyriculariaceae</taxon>
        <taxon>Pyricularia</taxon>
    </lineage>
</organism>
<accession>L7JP96</accession>
<reference evidence="1" key="1">
    <citation type="journal article" date="2012" name="PLoS Genet.">
        <title>Comparative analysis of the genomes of two field isolates of the rice blast fungus Magnaporthe oryzae.</title>
        <authorList>
            <person name="Xue M."/>
            <person name="Yang J."/>
            <person name="Li Z."/>
            <person name="Hu S."/>
            <person name="Yao N."/>
            <person name="Dean R.A."/>
            <person name="Zhao W."/>
            <person name="Shen M."/>
            <person name="Zhang H."/>
            <person name="Li C."/>
            <person name="Liu L."/>
            <person name="Cao L."/>
            <person name="Xu X."/>
            <person name="Xing Y."/>
            <person name="Hsiang T."/>
            <person name="Zhang Z."/>
            <person name="Xu J.R."/>
            <person name="Peng Y.L."/>
        </authorList>
    </citation>
    <scope>NUCLEOTIDE SEQUENCE [LARGE SCALE GENOMIC DNA]</scope>
    <source>
        <strain evidence="1">P131</strain>
    </source>
</reference>
<gene>
    <name evidence="1" type="ORF">OOW_P131scaffold00087g1</name>
</gene>